<reference evidence="6 7" key="1">
    <citation type="submission" date="2009-02" db="EMBL/GenBank/DDBJ databases">
        <title>Sequencing of the draft genome and assembly of Dethiobacter alkaliphilus AHT 1.</title>
        <authorList>
            <consortium name="US DOE Joint Genome Institute (JGI-PGF)"/>
            <person name="Lucas S."/>
            <person name="Copeland A."/>
            <person name="Lapidus A."/>
            <person name="Glavina del Rio T."/>
            <person name="Dalin E."/>
            <person name="Tice H."/>
            <person name="Bruce D."/>
            <person name="Goodwin L."/>
            <person name="Pitluck S."/>
            <person name="Larimer F."/>
            <person name="Land M.L."/>
            <person name="Hauser L."/>
            <person name="Muyzer G."/>
        </authorList>
    </citation>
    <scope>NUCLEOTIDE SEQUENCE [LARGE SCALE GENOMIC DNA]</scope>
    <source>
        <strain evidence="6 7">AHT 1</strain>
    </source>
</reference>
<evidence type="ECO:0000256" key="1">
    <source>
        <dbReference type="ARBA" id="ARBA00006964"/>
    </source>
</evidence>
<dbReference type="InterPro" id="IPR015867">
    <property type="entry name" value="N-reg_PII/ATP_PRibTrfase_C"/>
</dbReference>
<dbReference type="FunFam" id="3.30.70.120:FF:000006">
    <property type="entry name" value="GTP cyclohydrolase 1 type 2 homolog"/>
    <property type="match status" value="1"/>
</dbReference>
<name>C0GC06_DETAL</name>
<dbReference type="SUPFAM" id="SSF102705">
    <property type="entry name" value="NIF3 (NGG1p interacting factor 3)-like"/>
    <property type="match status" value="1"/>
</dbReference>
<keyword evidence="3 4" id="KW-0479">Metal-binding</keyword>
<dbReference type="EMBL" id="ACJM01000001">
    <property type="protein sequence ID" value="EEG78741.1"/>
    <property type="molecule type" value="Genomic_DNA"/>
</dbReference>
<gene>
    <name evidence="6" type="ORF">DealDRAFT_0015</name>
</gene>
<proteinExistence type="inferred from homology"/>
<dbReference type="InterPro" id="IPR002678">
    <property type="entry name" value="DUF34/NIF3"/>
</dbReference>
<dbReference type="OrthoDB" id="9792792at2"/>
<dbReference type="InterPro" id="IPR036069">
    <property type="entry name" value="DUF34/NIF3_sf"/>
</dbReference>
<dbReference type="PANTHER" id="PTHR13799:SF14">
    <property type="entry name" value="GTP CYCLOHYDROLASE 1 TYPE 2 HOMOLOG"/>
    <property type="match status" value="1"/>
</dbReference>
<dbReference type="GO" id="GO:0005737">
    <property type="term" value="C:cytoplasm"/>
    <property type="evidence" value="ECO:0007669"/>
    <property type="project" value="TreeGrafter"/>
</dbReference>
<accession>C0GC06</accession>
<feature type="binding site" evidence="5">
    <location>
        <position position="335"/>
    </location>
    <ligand>
        <name>a divalent metal cation</name>
        <dbReference type="ChEBI" id="CHEBI:60240"/>
        <label>1</label>
    </ligand>
</feature>
<dbReference type="GO" id="GO:0046872">
    <property type="term" value="F:metal ion binding"/>
    <property type="evidence" value="ECO:0007669"/>
    <property type="project" value="UniProtKB-UniRule"/>
</dbReference>
<evidence type="ECO:0000256" key="3">
    <source>
        <dbReference type="ARBA" id="ARBA00022723"/>
    </source>
</evidence>
<dbReference type="FunFam" id="3.40.1390.30:FF:000001">
    <property type="entry name" value="GTP cyclohydrolase 1 type 2"/>
    <property type="match status" value="1"/>
</dbReference>
<dbReference type="NCBIfam" id="TIGR00486">
    <property type="entry name" value="YbgI_SA1388"/>
    <property type="match status" value="1"/>
</dbReference>
<dbReference type="PANTHER" id="PTHR13799">
    <property type="entry name" value="NGG1 INTERACTING FACTOR 3"/>
    <property type="match status" value="1"/>
</dbReference>
<evidence type="ECO:0000256" key="2">
    <source>
        <dbReference type="ARBA" id="ARBA00022112"/>
    </source>
</evidence>
<dbReference type="Gene3D" id="3.30.70.120">
    <property type="match status" value="1"/>
</dbReference>
<dbReference type="Proteomes" id="UP000006443">
    <property type="component" value="Unassembled WGS sequence"/>
</dbReference>
<feature type="binding site" evidence="5">
    <location>
        <position position="66"/>
    </location>
    <ligand>
        <name>a divalent metal cation</name>
        <dbReference type="ChEBI" id="CHEBI:60240"/>
        <label>1</label>
    </ligand>
</feature>
<evidence type="ECO:0000313" key="6">
    <source>
        <dbReference type="EMBL" id="EEG78741.1"/>
    </source>
</evidence>
<feature type="binding site" evidence="5">
    <location>
        <position position="67"/>
    </location>
    <ligand>
        <name>a divalent metal cation</name>
        <dbReference type="ChEBI" id="CHEBI:60240"/>
        <label>1</label>
    </ligand>
</feature>
<keyword evidence="7" id="KW-1185">Reference proteome</keyword>
<evidence type="ECO:0000313" key="7">
    <source>
        <dbReference type="Proteomes" id="UP000006443"/>
    </source>
</evidence>
<sequence length="372" mass="40691">MQLNAQTLISYLEELAPKRLAFDWDNVGLQLGSPQGTVNKILLTLDVNSAVLQEAKDEGVDFIVTHHPFIFRPVSALRTDLPLGSMIKTALNDNIRIYAAHTNLDVAAGGVNDALAARLGLTDTKVLRISGRQQYEKIVVFVPQGYQDNVRDALSAAGAGWIGNYSHCTFQSQGTGTFMPREGTNPFSGQQGKLEYADELRLETIVPSSMRNRVVRAMKKAHPYEEVAYDVYPLLNEGEPYGLGRVGKLQEACTLQEFASYTKKQLQADTLRITGDYTKTINKVAVCGGAGGDMIHAASFAGADVLVTGDLKYHEAQEAETVGLAIIDAGHDATERVVVPALRTYLEEKLRANGYSTTIMESAVETAPWRYF</sequence>
<dbReference type="eggNOG" id="COG0327">
    <property type="taxonomic scope" value="Bacteria"/>
</dbReference>
<dbReference type="Pfam" id="PF01784">
    <property type="entry name" value="DUF34_NIF3"/>
    <property type="match status" value="1"/>
</dbReference>
<protein>
    <recommendedName>
        <fullName evidence="2 4">GTP cyclohydrolase 1 type 2 homolog</fullName>
    </recommendedName>
</protein>
<evidence type="ECO:0000256" key="4">
    <source>
        <dbReference type="PIRNR" id="PIRNR037489"/>
    </source>
</evidence>
<dbReference type="Gene3D" id="3.40.1390.30">
    <property type="entry name" value="NIF3 (NGG1p interacting factor 3)-like"/>
    <property type="match status" value="2"/>
</dbReference>
<comment type="similarity">
    <text evidence="1 4">Belongs to the GTP cyclohydrolase I type 2/NIF3 family.</text>
</comment>
<dbReference type="PIRSF" id="PIRSF037489">
    <property type="entry name" value="UCP037489_NIF3_YqfO"/>
    <property type="match status" value="1"/>
</dbReference>
<dbReference type="RefSeq" id="WP_008513695.1">
    <property type="nucleotide sequence ID" value="NZ_ACJM01000001.1"/>
</dbReference>
<dbReference type="STRING" id="555088.DealDRAFT_0015"/>
<comment type="caution">
    <text evidence="6">The sequence shown here is derived from an EMBL/GenBank/DDBJ whole genome shotgun (WGS) entry which is preliminary data.</text>
</comment>
<dbReference type="InterPro" id="IPR017221">
    <property type="entry name" value="DUF34/NIF3_bac"/>
</dbReference>
<feature type="binding site" evidence="5">
    <location>
        <position position="331"/>
    </location>
    <ligand>
        <name>a divalent metal cation</name>
        <dbReference type="ChEBI" id="CHEBI:60240"/>
        <label>1</label>
    </ligand>
</feature>
<organism evidence="6 7">
    <name type="scientific">Dethiobacter alkaliphilus AHT 1</name>
    <dbReference type="NCBI Taxonomy" id="555088"/>
    <lineage>
        <taxon>Bacteria</taxon>
        <taxon>Bacillati</taxon>
        <taxon>Bacillota</taxon>
        <taxon>Dethiobacteria</taxon>
        <taxon>Dethiobacterales</taxon>
        <taxon>Dethiobacteraceae</taxon>
        <taxon>Dethiobacter</taxon>
    </lineage>
</organism>
<dbReference type="AlphaFoldDB" id="C0GC06"/>
<feature type="binding site" evidence="5">
    <location>
        <position position="105"/>
    </location>
    <ligand>
        <name>a divalent metal cation</name>
        <dbReference type="ChEBI" id="CHEBI:60240"/>
        <label>1</label>
    </ligand>
</feature>
<evidence type="ECO:0000256" key="5">
    <source>
        <dbReference type="PIRSR" id="PIRSR602678-1"/>
    </source>
</evidence>